<dbReference type="Pfam" id="PF00753">
    <property type="entry name" value="Lactamase_B"/>
    <property type="match status" value="1"/>
</dbReference>
<keyword evidence="3" id="KW-0378">Hydrolase</keyword>
<dbReference type="KEGG" id="gac:GACE_1621"/>
<reference evidence="6 7" key="1">
    <citation type="journal article" date="2015" name="Appl. Environ. Microbiol.">
        <title>The Geoglobus acetivorans genome: Fe(III) reduction, acetate utilization, autotrophic growth, and degradation of aromatic compounds in a hyperthermophilic archaeon.</title>
        <authorList>
            <person name="Mardanov A.V."/>
            <person name="Slododkina G.B."/>
            <person name="Slobodkin A.I."/>
            <person name="Beletsky A.V."/>
            <person name="Gavrilov S.N."/>
            <person name="Kublanov I.V."/>
            <person name="Bonch-Osmolovskaya E.A."/>
            <person name="Skryabin K.G."/>
            <person name="Ravin N.V."/>
        </authorList>
    </citation>
    <scope>NUCLEOTIDE SEQUENCE [LARGE SCALE GENOMIC DNA]</scope>
    <source>
        <strain evidence="6 7">SBH6</strain>
    </source>
</reference>
<comment type="cofactor">
    <cofactor evidence="1">
        <name>Zn(2+)</name>
        <dbReference type="ChEBI" id="CHEBI:29105"/>
    </cofactor>
</comment>
<dbReference type="Gene3D" id="3.60.15.10">
    <property type="entry name" value="Ribonuclease Z/Hydroxyacylglutathione hydrolase-like"/>
    <property type="match status" value="1"/>
</dbReference>
<dbReference type="InterPro" id="IPR051453">
    <property type="entry name" value="MBL_Glyoxalase_II"/>
</dbReference>
<evidence type="ECO:0000256" key="4">
    <source>
        <dbReference type="ARBA" id="ARBA00022833"/>
    </source>
</evidence>
<dbReference type="STRING" id="565033.GACE_1621"/>
<dbReference type="Proteomes" id="UP000030624">
    <property type="component" value="Chromosome"/>
</dbReference>
<proteinExistence type="predicted"/>
<dbReference type="SUPFAM" id="SSF56281">
    <property type="entry name" value="Metallo-hydrolase/oxidoreductase"/>
    <property type="match status" value="1"/>
</dbReference>
<evidence type="ECO:0000256" key="3">
    <source>
        <dbReference type="ARBA" id="ARBA00022801"/>
    </source>
</evidence>
<dbReference type="PANTHER" id="PTHR46233:SF3">
    <property type="entry name" value="HYDROXYACYLGLUTATHIONE HYDROLASE GLOC"/>
    <property type="match status" value="1"/>
</dbReference>
<dbReference type="InterPro" id="IPR001279">
    <property type="entry name" value="Metallo-B-lactamas"/>
</dbReference>
<dbReference type="HOGENOM" id="CLU_030571_5_1_2"/>
<sequence length="209" mass="22980">MIERILTPPLGANAYLIEDEKIALVDPGGDSAFIIDAVSSKIDIKSLDYIILTHTHFDHASATADLKKVSGAEVLIHEKEYEFVKTNNFSASFFGVDFPPFEADRLLKDGELINLGKLKLEVLHTPGHTPGSICLYDELERIIFTGDTAFPNGGFGRVDFPGGSAYDLVNSLKRLSELDVEVMYPGHDEPVDGAGEHLKLAFKLARMFL</sequence>
<evidence type="ECO:0000256" key="1">
    <source>
        <dbReference type="ARBA" id="ARBA00001947"/>
    </source>
</evidence>
<evidence type="ECO:0000313" key="6">
    <source>
        <dbReference type="EMBL" id="AIY90654.1"/>
    </source>
</evidence>
<dbReference type="RefSeq" id="WP_048092550.1">
    <property type="nucleotide sequence ID" value="NZ_CP009552.1"/>
</dbReference>
<gene>
    <name evidence="6" type="ORF">GACE_1621</name>
</gene>
<dbReference type="GO" id="GO:0016787">
    <property type="term" value="F:hydrolase activity"/>
    <property type="evidence" value="ECO:0007669"/>
    <property type="project" value="UniProtKB-KW"/>
</dbReference>
<dbReference type="GO" id="GO:0046872">
    <property type="term" value="F:metal ion binding"/>
    <property type="evidence" value="ECO:0007669"/>
    <property type="project" value="UniProtKB-KW"/>
</dbReference>
<accession>A0A0A7GF46</accession>
<dbReference type="GeneID" id="24798201"/>
<dbReference type="PANTHER" id="PTHR46233">
    <property type="entry name" value="HYDROXYACYLGLUTATHIONE HYDROLASE GLOC"/>
    <property type="match status" value="1"/>
</dbReference>
<feature type="domain" description="Metallo-beta-lactamase" evidence="5">
    <location>
        <begin position="11"/>
        <end position="187"/>
    </location>
</feature>
<dbReference type="InterPro" id="IPR036866">
    <property type="entry name" value="RibonucZ/Hydroxyglut_hydro"/>
</dbReference>
<evidence type="ECO:0000256" key="2">
    <source>
        <dbReference type="ARBA" id="ARBA00022723"/>
    </source>
</evidence>
<organism evidence="6 7">
    <name type="scientific">Geoglobus acetivorans</name>
    <dbReference type="NCBI Taxonomy" id="565033"/>
    <lineage>
        <taxon>Archaea</taxon>
        <taxon>Methanobacteriati</taxon>
        <taxon>Methanobacteriota</taxon>
        <taxon>Archaeoglobi</taxon>
        <taxon>Archaeoglobales</taxon>
        <taxon>Archaeoglobaceae</taxon>
        <taxon>Geoglobus</taxon>
    </lineage>
</organism>
<keyword evidence="4" id="KW-0862">Zinc</keyword>
<dbReference type="EMBL" id="CP009552">
    <property type="protein sequence ID" value="AIY90654.1"/>
    <property type="molecule type" value="Genomic_DNA"/>
</dbReference>
<name>A0A0A7GF46_GEOAI</name>
<dbReference type="AlphaFoldDB" id="A0A0A7GF46"/>
<evidence type="ECO:0000259" key="5">
    <source>
        <dbReference type="SMART" id="SM00849"/>
    </source>
</evidence>
<dbReference type="eggNOG" id="arCOG00504">
    <property type="taxonomic scope" value="Archaea"/>
</dbReference>
<dbReference type="SMART" id="SM00849">
    <property type="entry name" value="Lactamase_B"/>
    <property type="match status" value="1"/>
</dbReference>
<protein>
    <submittedName>
        <fullName evidence="6">Beta-lactamase domain protein</fullName>
    </submittedName>
</protein>
<dbReference type="CDD" id="cd06262">
    <property type="entry name" value="metallo-hydrolase-like_MBL-fold"/>
    <property type="match status" value="1"/>
</dbReference>
<evidence type="ECO:0000313" key="7">
    <source>
        <dbReference type="Proteomes" id="UP000030624"/>
    </source>
</evidence>
<keyword evidence="2" id="KW-0479">Metal-binding</keyword>